<organism evidence="1 2">
    <name type="scientific">Hohaiivirga grylli</name>
    <dbReference type="NCBI Taxonomy" id="3133970"/>
    <lineage>
        <taxon>Bacteria</taxon>
        <taxon>Pseudomonadati</taxon>
        <taxon>Pseudomonadota</taxon>
        <taxon>Alphaproteobacteria</taxon>
        <taxon>Hyphomicrobiales</taxon>
        <taxon>Methylobacteriaceae</taxon>
        <taxon>Hohaiivirga</taxon>
    </lineage>
</organism>
<gene>
    <name evidence="1" type="ORF">WJT86_04945</name>
</gene>
<dbReference type="Proteomes" id="UP001418637">
    <property type="component" value="Unassembled WGS sequence"/>
</dbReference>
<sequence length="52" mass="5681">MAVFIGITFSGTGREQPVSQDSILKDLGTTGAKPTDADLSHLRYPTLREYII</sequence>
<keyword evidence="2" id="KW-1185">Reference proteome</keyword>
<comment type="caution">
    <text evidence="1">The sequence shown here is derived from an EMBL/GenBank/DDBJ whole genome shotgun (WGS) entry which is preliminary data.</text>
</comment>
<evidence type="ECO:0000313" key="2">
    <source>
        <dbReference type="Proteomes" id="UP001418637"/>
    </source>
</evidence>
<dbReference type="RefSeq" id="WP_346336421.1">
    <property type="nucleotide sequence ID" value="NZ_JBBYXI010000002.1"/>
</dbReference>
<name>A0ABV0BLJ1_9HYPH</name>
<proteinExistence type="predicted"/>
<evidence type="ECO:0000313" key="1">
    <source>
        <dbReference type="EMBL" id="MEN3930410.1"/>
    </source>
</evidence>
<reference evidence="1 2" key="1">
    <citation type="submission" date="2024-04" db="EMBL/GenBank/DDBJ databases">
        <title>A novel species isolated from cricket.</title>
        <authorList>
            <person name="Wang H.-C."/>
        </authorList>
    </citation>
    <scope>NUCLEOTIDE SEQUENCE [LARGE SCALE GENOMIC DNA]</scope>
    <source>
        <strain evidence="1 2">WL0021</strain>
    </source>
</reference>
<protein>
    <submittedName>
        <fullName evidence="1">Uncharacterized protein</fullName>
    </submittedName>
</protein>
<accession>A0ABV0BLJ1</accession>
<dbReference type="EMBL" id="JBBYXI010000002">
    <property type="protein sequence ID" value="MEN3930410.1"/>
    <property type="molecule type" value="Genomic_DNA"/>
</dbReference>